<dbReference type="InterPro" id="IPR000425">
    <property type="entry name" value="MIP"/>
</dbReference>
<feature type="transmembrane region" description="Helical" evidence="11">
    <location>
        <begin position="210"/>
        <end position="228"/>
    </location>
</feature>
<evidence type="ECO:0000256" key="2">
    <source>
        <dbReference type="ARBA" id="ARBA00006175"/>
    </source>
</evidence>
<evidence type="ECO:0000313" key="13">
    <source>
        <dbReference type="Proteomes" id="UP001498398"/>
    </source>
</evidence>
<comment type="similarity">
    <text evidence="2 9">Belongs to the MIP/aquaporin (TC 1.A.8) family.</text>
</comment>
<dbReference type="Proteomes" id="UP001498398">
    <property type="component" value="Unassembled WGS sequence"/>
</dbReference>
<evidence type="ECO:0000256" key="1">
    <source>
        <dbReference type="ARBA" id="ARBA00004141"/>
    </source>
</evidence>
<feature type="compositionally biased region" description="Polar residues" evidence="10">
    <location>
        <begin position="1"/>
        <end position="12"/>
    </location>
</feature>
<keyword evidence="13" id="KW-1185">Reference proteome</keyword>
<feature type="transmembrane region" description="Helical" evidence="11">
    <location>
        <begin position="148"/>
        <end position="173"/>
    </location>
</feature>
<dbReference type="PANTHER" id="PTHR43829:SF9">
    <property type="entry name" value="AQUAPORIN-9"/>
    <property type="match status" value="1"/>
</dbReference>
<accession>A0ABR1IVY2</accession>
<dbReference type="EMBL" id="JBANRG010000058">
    <property type="protein sequence ID" value="KAK7442570.1"/>
    <property type="molecule type" value="Genomic_DNA"/>
</dbReference>
<dbReference type="PRINTS" id="PR00783">
    <property type="entry name" value="MINTRINSICP"/>
</dbReference>
<evidence type="ECO:0000256" key="3">
    <source>
        <dbReference type="ARBA" id="ARBA00022448"/>
    </source>
</evidence>
<organism evidence="12 13">
    <name type="scientific">Marasmiellus scandens</name>
    <dbReference type="NCBI Taxonomy" id="2682957"/>
    <lineage>
        <taxon>Eukaryota</taxon>
        <taxon>Fungi</taxon>
        <taxon>Dikarya</taxon>
        <taxon>Basidiomycota</taxon>
        <taxon>Agaricomycotina</taxon>
        <taxon>Agaricomycetes</taxon>
        <taxon>Agaricomycetidae</taxon>
        <taxon>Agaricales</taxon>
        <taxon>Marasmiineae</taxon>
        <taxon>Omphalotaceae</taxon>
        <taxon>Marasmiellus</taxon>
    </lineage>
</organism>
<dbReference type="InterPro" id="IPR050363">
    <property type="entry name" value="MIP/Aquaporin"/>
</dbReference>
<proteinExistence type="inferred from homology"/>
<evidence type="ECO:0000256" key="6">
    <source>
        <dbReference type="ARBA" id="ARBA00022989"/>
    </source>
</evidence>
<dbReference type="Gene3D" id="1.20.1080.10">
    <property type="entry name" value="Glycerol uptake facilitator protein"/>
    <property type="match status" value="1"/>
</dbReference>
<evidence type="ECO:0000256" key="11">
    <source>
        <dbReference type="SAM" id="Phobius"/>
    </source>
</evidence>
<feature type="region of interest" description="Disordered" evidence="10">
    <location>
        <begin position="1"/>
        <end position="27"/>
    </location>
</feature>
<keyword evidence="3 9" id="KW-0813">Transport</keyword>
<evidence type="ECO:0008006" key="14">
    <source>
        <dbReference type="Google" id="ProtNLM"/>
    </source>
</evidence>
<name>A0ABR1IVY2_9AGAR</name>
<evidence type="ECO:0000313" key="12">
    <source>
        <dbReference type="EMBL" id="KAK7442570.1"/>
    </source>
</evidence>
<keyword evidence="7 11" id="KW-0472">Membrane</keyword>
<feature type="compositionally biased region" description="Basic and acidic residues" evidence="10">
    <location>
        <begin position="15"/>
        <end position="24"/>
    </location>
</feature>
<evidence type="ECO:0000256" key="4">
    <source>
        <dbReference type="ARBA" id="ARBA00022692"/>
    </source>
</evidence>
<feature type="transmembrane region" description="Helical" evidence="11">
    <location>
        <begin position="97"/>
        <end position="128"/>
    </location>
</feature>
<evidence type="ECO:0000256" key="8">
    <source>
        <dbReference type="ARBA" id="ARBA00034651"/>
    </source>
</evidence>
<gene>
    <name evidence="12" type="ORF">VKT23_016168</name>
</gene>
<dbReference type="Pfam" id="PF00230">
    <property type="entry name" value="MIP"/>
    <property type="match status" value="2"/>
</dbReference>
<comment type="subcellular location">
    <subcellularLocation>
        <location evidence="1">Membrane</location>
        <topology evidence="1">Multi-pass membrane protein</topology>
    </subcellularLocation>
</comment>
<feature type="transmembrane region" description="Helical" evidence="11">
    <location>
        <begin position="58"/>
        <end position="77"/>
    </location>
</feature>
<feature type="transmembrane region" description="Helical" evidence="11">
    <location>
        <begin position="292"/>
        <end position="312"/>
    </location>
</feature>
<protein>
    <recommendedName>
        <fullName evidence="14">Aquaporin</fullName>
    </recommendedName>
</protein>
<dbReference type="InterPro" id="IPR022357">
    <property type="entry name" value="MIP_CS"/>
</dbReference>
<comment type="catalytic activity">
    <reaction evidence="8">
        <text>H2O(in) = H2O(out)</text>
        <dbReference type="Rhea" id="RHEA:29667"/>
        <dbReference type="ChEBI" id="CHEBI:15377"/>
    </reaction>
</comment>
<evidence type="ECO:0000256" key="10">
    <source>
        <dbReference type="SAM" id="MobiDB-lite"/>
    </source>
</evidence>
<keyword evidence="5" id="KW-0677">Repeat</keyword>
<dbReference type="PROSITE" id="PS00221">
    <property type="entry name" value="MIP"/>
    <property type="match status" value="1"/>
</dbReference>
<keyword evidence="4 9" id="KW-0812">Transmembrane</keyword>
<dbReference type="CDD" id="cd00333">
    <property type="entry name" value="MIP"/>
    <property type="match status" value="1"/>
</dbReference>
<evidence type="ECO:0000256" key="5">
    <source>
        <dbReference type="ARBA" id="ARBA00022737"/>
    </source>
</evidence>
<evidence type="ECO:0000256" key="7">
    <source>
        <dbReference type="ARBA" id="ARBA00023136"/>
    </source>
</evidence>
<evidence type="ECO:0000256" key="9">
    <source>
        <dbReference type="RuleBase" id="RU000477"/>
    </source>
</evidence>
<comment type="caution">
    <text evidence="12">The sequence shown here is derived from an EMBL/GenBank/DDBJ whole genome shotgun (WGS) entry which is preliminary data.</text>
</comment>
<reference evidence="12 13" key="1">
    <citation type="submission" date="2024-01" db="EMBL/GenBank/DDBJ databases">
        <title>A draft genome for the cacao thread blight pathogen Marasmiellus scandens.</title>
        <authorList>
            <person name="Baruah I.K."/>
            <person name="Leung J."/>
            <person name="Bukari Y."/>
            <person name="Amoako-Attah I."/>
            <person name="Meinhardt L.W."/>
            <person name="Bailey B.A."/>
            <person name="Cohen S.P."/>
        </authorList>
    </citation>
    <scope>NUCLEOTIDE SEQUENCE [LARGE SCALE GENOMIC DNA]</scope>
    <source>
        <strain evidence="12 13">GH-19</strain>
    </source>
</reference>
<feature type="transmembrane region" description="Helical" evidence="11">
    <location>
        <begin position="240"/>
        <end position="264"/>
    </location>
</feature>
<dbReference type="SUPFAM" id="SSF81338">
    <property type="entry name" value="Aquaporin-like"/>
    <property type="match status" value="1"/>
</dbReference>
<keyword evidence="6 11" id="KW-1133">Transmembrane helix</keyword>
<dbReference type="InterPro" id="IPR023271">
    <property type="entry name" value="Aquaporin-like"/>
</dbReference>
<sequence length="343" mass="37078">MTNMNDILSTTPECCDTRSHDDSSPTKLFLDESESIHEQRENRLWAIRQWLREPAAEFAGVMILVLFGAGVGCQVNLSANPSVASSPKGDPASFSFGWAAGLALGVWISAGISGGHINPAVTLALALFRGFPWRKVPGEYRNYVLSDLNLISVLVYMVAQLLGGIVGAGLVYANYFHAIDIVEGGQGQRTLATAGIFSSFAADYETNGSAFFAEFLPTAILVITILAVTDKRNAPPPPGLLPLAIFIVMLGIAAALGMNTGFAMNPARDLGPRMLMAMVGYDNEIWNYRGQYWLWCPVIAPFLGAIVGTVFYDGLFFTGRESVIVRAISPKNPSFEDRIDEVV</sequence>
<dbReference type="PANTHER" id="PTHR43829">
    <property type="entry name" value="AQUAPORIN OR AQUAGLYCEROPORIN RELATED"/>
    <property type="match status" value="1"/>
</dbReference>